<dbReference type="Pfam" id="PF04696">
    <property type="entry name" value="Pinin_SDK_memA"/>
    <property type="match status" value="1"/>
</dbReference>
<protein>
    <submittedName>
        <fullName evidence="11">Nuclear factor NF2, putative</fullName>
    </submittedName>
</protein>
<comment type="similarity">
    <text evidence="2">Belongs to the pinin family.</text>
</comment>
<feature type="region of interest" description="Disordered" evidence="9">
    <location>
        <begin position="56"/>
        <end position="88"/>
    </location>
</feature>
<feature type="domain" description="Pinin/SDK/MemA protein" evidence="10">
    <location>
        <begin position="98"/>
        <end position="218"/>
    </location>
</feature>
<gene>
    <name evidence="11" type="ORF">BaOVIS_012550</name>
</gene>
<dbReference type="AlphaFoldDB" id="A0A9W5TA26"/>
<keyword evidence="5" id="KW-0804">Transcription</keyword>
<evidence type="ECO:0000259" key="10">
    <source>
        <dbReference type="Pfam" id="PF04696"/>
    </source>
</evidence>
<dbReference type="InterPro" id="IPR006786">
    <property type="entry name" value="Pinin_SDK_MemA"/>
</dbReference>
<evidence type="ECO:0000313" key="11">
    <source>
        <dbReference type="EMBL" id="GFE53851.1"/>
    </source>
</evidence>
<dbReference type="OrthoDB" id="330772at2759"/>
<comment type="subcellular location">
    <subcellularLocation>
        <location evidence="1">Nucleus</location>
    </subcellularLocation>
</comment>
<evidence type="ECO:0000256" key="4">
    <source>
        <dbReference type="ARBA" id="ARBA00023015"/>
    </source>
</evidence>
<evidence type="ECO:0000256" key="5">
    <source>
        <dbReference type="ARBA" id="ARBA00023163"/>
    </source>
</evidence>
<evidence type="ECO:0000256" key="2">
    <source>
        <dbReference type="ARBA" id="ARBA00010386"/>
    </source>
</evidence>
<dbReference type="EMBL" id="BLIY01000008">
    <property type="protein sequence ID" value="GFE53851.1"/>
    <property type="molecule type" value="Genomic_DNA"/>
</dbReference>
<dbReference type="InterPro" id="IPR039853">
    <property type="entry name" value="Pinin"/>
</dbReference>
<keyword evidence="6" id="KW-0508">mRNA splicing</keyword>
<keyword evidence="7" id="KW-0539">Nucleus</keyword>
<comment type="caution">
    <text evidence="11">The sequence shown here is derived from an EMBL/GenBank/DDBJ whole genome shotgun (WGS) entry which is preliminary data.</text>
</comment>
<feature type="coiled-coil region" evidence="8">
    <location>
        <begin position="109"/>
        <end position="178"/>
    </location>
</feature>
<dbReference type="PANTHER" id="PTHR12707:SF0">
    <property type="entry name" value="PININ"/>
    <property type="match status" value="1"/>
</dbReference>
<dbReference type="Proteomes" id="UP001057455">
    <property type="component" value="Unassembled WGS sequence"/>
</dbReference>
<proteinExistence type="inferred from homology"/>
<dbReference type="PANTHER" id="PTHR12707">
    <property type="entry name" value="PINN"/>
    <property type="match status" value="1"/>
</dbReference>
<keyword evidence="3" id="KW-0507">mRNA processing</keyword>
<organism evidence="11 12">
    <name type="scientific">Babesia ovis</name>
    <dbReference type="NCBI Taxonomy" id="5869"/>
    <lineage>
        <taxon>Eukaryota</taxon>
        <taxon>Sar</taxon>
        <taxon>Alveolata</taxon>
        <taxon>Apicomplexa</taxon>
        <taxon>Aconoidasida</taxon>
        <taxon>Piroplasmida</taxon>
        <taxon>Babesiidae</taxon>
        <taxon>Babesia</taxon>
    </lineage>
</organism>
<reference evidence="11" key="1">
    <citation type="submission" date="2019-12" db="EMBL/GenBank/DDBJ databases">
        <title>Genome sequence of Babesia ovis.</title>
        <authorList>
            <person name="Yamagishi J."/>
            <person name="Sevinc F."/>
            <person name="Xuan X."/>
        </authorList>
    </citation>
    <scope>NUCLEOTIDE SEQUENCE</scope>
    <source>
        <strain evidence="11">Selcuk</strain>
    </source>
</reference>
<dbReference type="GO" id="GO:0008380">
    <property type="term" value="P:RNA splicing"/>
    <property type="evidence" value="ECO:0007669"/>
    <property type="project" value="UniProtKB-KW"/>
</dbReference>
<accession>A0A9W5TA26</accession>
<name>A0A9W5TA26_BABOV</name>
<keyword evidence="4" id="KW-0805">Transcription regulation</keyword>
<keyword evidence="8" id="KW-0175">Coiled coil</keyword>
<keyword evidence="12" id="KW-1185">Reference proteome</keyword>
<evidence type="ECO:0000256" key="9">
    <source>
        <dbReference type="SAM" id="MobiDB-lite"/>
    </source>
</evidence>
<dbReference type="GO" id="GO:0071013">
    <property type="term" value="C:catalytic step 2 spliceosome"/>
    <property type="evidence" value="ECO:0007669"/>
    <property type="project" value="TreeGrafter"/>
</dbReference>
<evidence type="ECO:0000256" key="8">
    <source>
        <dbReference type="SAM" id="Coils"/>
    </source>
</evidence>
<sequence>MESDAVIQREIRSLLKERYSLKSSIRRISAQIGSGKVLRGSNIVSPDAPVTLLSTKSTLESGGTQKRKMHDAMDEDVTEEPEKRPKLTPGVEQVEAQRRIMRSSLLGHLQRARDALSKEQEMENTMKQREKEQMIASKLAEQEREKLENISAELRTNLASNEERLRAVETELAEKNNTLMKSALKRHYDYMSNFIATKTQPTIFWVPRNFNSELESLRECTRQFIEQKVAAIASTNYYSNDAVMIDGDV</sequence>
<evidence type="ECO:0000256" key="7">
    <source>
        <dbReference type="ARBA" id="ARBA00023242"/>
    </source>
</evidence>
<evidence type="ECO:0000256" key="3">
    <source>
        <dbReference type="ARBA" id="ARBA00022664"/>
    </source>
</evidence>
<evidence type="ECO:0000256" key="6">
    <source>
        <dbReference type="ARBA" id="ARBA00023187"/>
    </source>
</evidence>
<evidence type="ECO:0000256" key="1">
    <source>
        <dbReference type="ARBA" id="ARBA00004123"/>
    </source>
</evidence>
<dbReference type="GO" id="GO:0006397">
    <property type="term" value="P:mRNA processing"/>
    <property type="evidence" value="ECO:0007669"/>
    <property type="project" value="UniProtKB-KW"/>
</dbReference>
<evidence type="ECO:0000313" key="12">
    <source>
        <dbReference type="Proteomes" id="UP001057455"/>
    </source>
</evidence>